<gene>
    <name evidence="5" type="ORF">APY09_08310</name>
</gene>
<dbReference type="PANTHER" id="PTHR43158:SF2">
    <property type="entry name" value="SKFA PEPTIDE EXPORT ATP-BINDING PROTEIN SKFE"/>
    <property type="match status" value="1"/>
</dbReference>
<dbReference type="Proteomes" id="UP000054686">
    <property type="component" value="Unassembled WGS sequence"/>
</dbReference>
<dbReference type="PROSITE" id="PS50893">
    <property type="entry name" value="ABC_TRANSPORTER_2"/>
    <property type="match status" value="1"/>
</dbReference>
<proteinExistence type="predicted"/>
<feature type="domain" description="ABC transporter" evidence="4">
    <location>
        <begin position="5"/>
        <end position="245"/>
    </location>
</feature>
<dbReference type="RefSeq" id="WP_060567370.1">
    <property type="nucleotide sequence ID" value="NZ_CP040006.1"/>
</dbReference>
<evidence type="ECO:0000256" key="3">
    <source>
        <dbReference type="ARBA" id="ARBA00022840"/>
    </source>
</evidence>
<keyword evidence="2" id="KW-0547">Nucleotide-binding</keyword>
<dbReference type="InterPro" id="IPR003439">
    <property type="entry name" value="ABC_transporter-like_ATP-bd"/>
</dbReference>
<dbReference type="InterPro" id="IPR003593">
    <property type="entry name" value="AAA+_ATPase"/>
</dbReference>
<dbReference type="AlphaFoldDB" id="A0A0V8RR91"/>
<evidence type="ECO:0000313" key="6">
    <source>
        <dbReference type="Proteomes" id="UP000054686"/>
    </source>
</evidence>
<dbReference type="GO" id="GO:0016020">
    <property type="term" value="C:membrane"/>
    <property type="evidence" value="ECO:0007669"/>
    <property type="project" value="InterPro"/>
</dbReference>
<keyword evidence="1" id="KW-0813">Transport</keyword>
<dbReference type="SMART" id="SM00382">
    <property type="entry name" value="AAA"/>
    <property type="match status" value="1"/>
</dbReference>
<dbReference type="InterPro" id="IPR015856">
    <property type="entry name" value="ABC_transpr_CbiO/EcfA_su"/>
</dbReference>
<dbReference type="EMBL" id="LLVT01000003">
    <property type="protein sequence ID" value="KSW10499.1"/>
    <property type="molecule type" value="Genomic_DNA"/>
</dbReference>
<name>A0A0V8RR91_9ACTO</name>
<dbReference type="SUPFAM" id="SSF52540">
    <property type="entry name" value="P-loop containing nucleoside triphosphate hydrolases"/>
    <property type="match status" value="1"/>
</dbReference>
<dbReference type="Gene3D" id="3.40.50.300">
    <property type="entry name" value="P-loop containing nucleotide triphosphate hydrolases"/>
    <property type="match status" value="1"/>
</dbReference>
<reference evidence="5 6" key="1">
    <citation type="submission" date="2015-10" db="EMBL/GenBank/DDBJ databases">
        <title>Draft Genome of Actinomyces odontolyticus subsp. actinosynbacter strain XH001.</title>
        <authorList>
            <person name="Mclean J.S."/>
            <person name="He X."/>
        </authorList>
    </citation>
    <scope>NUCLEOTIDE SEQUENCE [LARGE SCALE GENOMIC DNA]</scope>
    <source>
        <strain evidence="5 6">XH001</strain>
    </source>
</reference>
<keyword evidence="3 5" id="KW-0067">ATP-binding</keyword>
<evidence type="ECO:0000313" key="5">
    <source>
        <dbReference type="EMBL" id="KSW10499.1"/>
    </source>
</evidence>
<organism evidence="5 6">
    <name type="scientific">Schaalia odontolytica</name>
    <dbReference type="NCBI Taxonomy" id="1660"/>
    <lineage>
        <taxon>Bacteria</taxon>
        <taxon>Bacillati</taxon>
        <taxon>Actinomycetota</taxon>
        <taxon>Actinomycetes</taxon>
        <taxon>Actinomycetales</taxon>
        <taxon>Actinomycetaceae</taxon>
        <taxon>Schaalia</taxon>
    </lineage>
</organism>
<evidence type="ECO:0000256" key="1">
    <source>
        <dbReference type="ARBA" id="ARBA00022448"/>
    </source>
</evidence>
<protein>
    <submittedName>
        <fullName evidence="5">Iron ABC transporter ATP-binding protein</fullName>
    </submittedName>
</protein>
<accession>A0A0V8RR91</accession>
<evidence type="ECO:0000259" key="4">
    <source>
        <dbReference type="PROSITE" id="PS50893"/>
    </source>
</evidence>
<dbReference type="InterPro" id="IPR027417">
    <property type="entry name" value="P-loop_NTPase"/>
</dbReference>
<dbReference type="OrthoDB" id="9789994at2"/>
<dbReference type="Pfam" id="PF00005">
    <property type="entry name" value="ABC_tran"/>
    <property type="match status" value="1"/>
</dbReference>
<sequence length="262" mass="27927">MTYVLNLSHVSLQRGDTQVLSDVSWSTRPRQHWVIVGPNGAGKTTLARVASGRIAPDSGEVTVSETDLSHADPSEIATRVGLSSAAVGAKIVPTQSVLDTVRSAAWGLAVAHDEEYEQVDDERAHALMDIFGVSHLAQREFSTLSEGEAQRVLLARALMTDPEVLILDEPTSGLDLGARELLIAALSEIMQGSKSPQVILVTHQIEEIPAGVTHCAIMSNGVITHQGPIEDVLTGVNLSEVYGMPLLAGNTDGRWWARGVSA</sequence>
<dbReference type="CDD" id="cd03225">
    <property type="entry name" value="ABC_cobalt_CbiO_domain1"/>
    <property type="match status" value="1"/>
</dbReference>
<dbReference type="GO" id="GO:0005524">
    <property type="term" value="F:ATP binding"/>
    <property type="evidence" value="ECO:0007669"/>
    <property type="project" value="UniProtKB-KW"/>
</dbReference>
<dbReference type="GO" id="GO:0022857">
    <property type="term" value="F:transmembrane transporter activity"/>
    <property type="evidence" value="ECO:0007669"/>
    <property type="project" value="UniProtKB-ARBA"/>
</dbReference>
<evidence type="ECO:0000256" key="2">
    <source>
        <dbReference type="ARBA" id="ARBA00022741"/>
    </source>
</evidence>
<comment type="caution">
    <text evidence="5">The sequence shown here is derived from an EMBL/GenBank/DDBJ whole genome shotgun (WGS) entry which is preliminary data.</text>
</comment>
<dbReference type="GO" id="GO:0016887">
    <property type="term" value="F:ATP hydrolysis activity"/>
    <property type="evidence" value="ECO:0007669"/>
    <property type="project" value="InterPro"/>
</dbReference>
<dbReference type="PANTHER" id="PTHR43158">
    <property type="entry name" value="SKFA PEPTIDE EXPORT ATP-BINDING PROTEIN SKFE"/>
    <property type="match status" value="1"/>
</dbReference>